<keyword evidence="11" id="KW-0255">Endonuclease</keyword>
<evidence type="ECO:0000256" key="4">
    <source>
        <dbReference type="ARBA" id="ARBA00023239"/>
    </source>
</evidence>
<dbReference type="InterPro" id="IPR016690">
    <property type="entry name" value="TSEN34"/>
</dbReference>
<comment type="catalytic activity">
    <reaction evidence="5">
        <text>pretRNA = a 3'-half-tRNA molecule with a 5'-OH end + a 5'-half-tRNA molecule with a 2',3'-cyclic phosphate end + an intron with a 2',3'-cyclic phosphate and a 5'-hydroxyl terminus.</text>
        <dbReference type="EC" id="4.6.1.16"/>
    </reaction>
</comment>
<dbReference type="GO" id="GO:0000379">
    <property type="term" value="P:tRNA-type intron splice site recognition and cleavage"/>
    <property type="evidence" value="ECO:0007669"/>
    <property type="project" value="InterPro"/>
</dbReference>
<evidence type="ECO:0000313" key="11">
    <source>
        <dbReference type="RefSeq" id="XP_031557852.1"/>
    </source>
</evidence>
<dbReference type="InterPro" id="IPR006677">
    <property type="entry name" value="tRNA_intron_Endonuc_cat-like"/>
</dbReference>
<dbReference type="PANTHER" id="PTHR13070:SF0">
    <property type="entry name" value="TRNA-SPLICING ENDONUCLEASE SUBUNIT SEN34"/>
    <property type="match status" value="1"/>
</dbReference>
<keyword evidence="4" id="KW-0456">Lyase</keyword>
<gene>
    <name evidence="11" type="primary">LOC116294394</name>
</gene>
<dbReference type="Pfam" id="PF26577">
    <property type="entry name" value="TSEN34_N"/>
    <property type="match status" value="1"/>
</dbReference>
<dbReference type="OrthoDB" id="48041at2759"/>
<feature type="active site" evidence="6">
    <location>
        <position position="312"/>
    </location>
</feature>
<feature type="region of interest" description="Disordered" evidence="7">
    <location>
        <begin position="124"/>
        <end position="164"/>
    </location>
</feature>
<feature type="domain" description="TSEN34 N-terminal" evidence="9">
    <location>
        <begin position="19"/>
        <end position="82"/>
    </location>
</feature>
<evidence type="ECO:0000256" key="1">
    <source>
        <dbReference type="ARBA" id="ARBA00008078"/>
    </source>
</evidence>
<dbReference type="KEGG" id="aten:116294394"/>
<dbReference type="InParanoid" id="A0A6P8HZ21"/>
<dbReference type="GO" id="GO:0000214">
    <property type="term" value="C:tRNA-intron endonuclease complex"/>
    <property type="evidence" value="ECO:0007669"/>
    <property type="project" value="InterPro"/>
</dbReference>
<dbReference type="PANTHER" id="PTHR13070">
    <property type="entry name" value="TRNA-SPLICING ENDONUCLEASE SUBUNIT SEN34-RELATED"/>
    <property type="match status" value="1"/>
</dbReference>
<dbReference type="Pfam" id="PF01974">
    <property type="entry name" value="tRNA_int_endo"/>
    <property type="match status" value="1"/>
</dbReference>
<organism evidence="10 11">
    <name type="scientific">Actinia tenebrosa</name>
    <name type="common">Australian red waratah sea anemone</name>
    <dbReference type="NCBI Taxonomy" id="6105"/>
    <lineage>
        <taxon>Eukaryota</taxon>
        <taxon>Metazoa</taxon>
        <taxon>Cnidaria</taxon>
        <taxon>Anthozoa</taxon>
        <taxon>Hexacorallia</taxon>
        <taxon>Actiniaria</taxon>
        <taxon>Actiniidae</taxon>
        <taxon>Actinia</taxon>
    </lineage>
</organism>
<evidence type="ECO:0000259" key="9">
    <source>
        <dbReference type="Pfam" id="PF26577"/>
    </source>
</evidence>
<dbReference type="AlphaFoldDB" id="A0A6P8HZ21"/>
<dbReference type="Gene3D" id="3.40.1350.10">
    <property type="match status" value="1"/>
</dbReference>
<feature type="active site" evidence="6">
    <location>
        <position position="320"/>
    </location>
</feature>
<dbReference type="InterPro" id="IPR036167">
    <property type="entry name" value="tRNA_intron_Endo_cat-like_sf"/>
</dbReference>
<comment type="similarity">
    <text evidence="1">Belongs to the tRNA-intron endonuclease family.</text>
</comment>
<evidence type="ECO:0000256" key="3">
    <source>
        <dbReference type="ARBA" id="ARBA00022694"/>
    </source>
</evidence>
<protein>
    <recommendedName>
        <fullName evidence="2">tRNA-intron lyase</fullName>
        <ecNumber evidence="2">4.6.1.16</ecNumber>
    </recommendedName>
</protein>
<dbReference type="NCBIfam" id="TIGR00324">
    <property type="entry name" value="endA"/>
    <property type="match status" value="1"/>
</dbReference>
<keyword evidence="3" id="KW-0819">tRNA processing</keyword>
<dbReference type="GO" id="GO:0000213">
    <property type="term" value="F:tRNA-intron lyase activity"/>
    <property type="evidence" value="ECO:0007669"/>
    <property type="project" value="UniProtKB-EC"/>
</dbReference>
<dbReference type="CDD" id="cd22363">
    <property type="entry name" value="tRNA-intron_lyase_C"/>
    <property type="match status" value="1"/>
</dbReference>
<dbReference type="RefSeq" id="XP_031557852.1">
    <property type="nucleotide sequence ID" value="XM_031701992.1"/>
</dbReference>
<accession>A0A6P8HZ21</accession>
<dbReference type="EC" id="4.6.1.16" evidence="2"/>
<feature type="domain" description="tRNA intron endonuclease catalytic" evidence="8">
    <location>
        <begin position="284"/>
        <end position="366"/>
    </location>
</feature>
<evidence type="ECO:0000256" key="5">
    <source>
        <dbReference type="ARBA" id="ARBA00034031"/>
    </source>
</evidence>
<evidence type="ECO:0000256" key="2">
    <source>
        <dbReference type="ARBA" id="ARBA00012573"/>
    </source>
</evidence>
<name>A0A6P8HZ21_ACTTE</name>
<dbReference type="PIRSF" id="PIRSF017250">
    <property type="entry name" value="tRNA_splic_SEN34"/>
    <property type="match status" value="1"/>
</dbReference>
<keyword evidence="11" id="KW-0378">Hydrolase</keyword>
<feature type="active site" evidence="6">
    <location>
        <position position="351"/>
    </location>
</feature>
<dbReference type="Proteomes" id="UP000515163">
    <property type="component" value="Unplaced"/>
</dbReference>
<dbReference type="FunCoup" id="A0A6P8HZ21">
    <property type="interactions" value="634"/>
</dbReference>
<keyword evidence="10" id="KW-1185">Reference proteome</keyword>
<feature type="compositionally biased region" description="Basic and acidic residues" evidence="7">
    <location>
        <begin position="144"/>
        <end position="162"/>
    </location>
</feature>
<dbReference type="InterPro" id="IPR006676">
    <property type="entry name" value="tRNA_splic"/>
</dbReference>
<dbReference type="InterPro" id="IPR011856">
    <property type="entry name" value="tRNA_endonuc-like_dom_sf"/>
</dbReference>
<dbReference type="GO" id="GO:0003676">
    <property type="term" value="F:nucleic acid binding"/>
    <property type="evidence" value="ECO:0007669"/>
    <property type="project" value="InterPro"/>
</dbReference>
<evidence type="ECO:0000313" key="10">
    <source>
        <dbReference type="Proteomes" id="UP000515163"/>
    </source>
</evidence>
<evidence type="ECO:0000259" key="8">
    <source>
        <dbReference type="Pfam" id="PF01974"/>
    </source>
</evidence>
<reference evidence="11" key="1">
    <citation type="submission" date="2025-08" db="UniProtKB">
        <authorList>
            <consortium name="RefSeq"/>
        </authorList>
    </citation>
    <scope>IDENTIFICATION</scope>
    <source>
        <tissue evidence="11">Tentacle</tissue>
    </source>
</reference>
<evidence type="ECO:0000256" key="7">
    <source>
        <dbReference type="SAM" id="MobiDB-lite"/>
    </source>
</evidence>
<dbReference type="SUPFAM" id="SSF53032">
    <property type="entry name" value="tRNA-intron endonuclease catalytic domain-like"/>
    <property type="match status" value="1"/>
</dbReference>
<dbReference type="InterPro" id="IPR059049">
    <property type="entry name" value="TSEN34_N"/>
</dbReference>
<keyword evidence="11" id="KW-0540">Nuclease</keyword>
<proteinExistence type="inferred from homology"/>
<feature type="compositionally biased region" description="Basic residues" evidence="7">
    <location>
        <begin position="132"/>
        <end position="143"/>
    </location>
</feature>
<evidence type="ECO:0000256" key="6">
    <source>
        <dbReference type="PIRSR" id="PIRSR017250-50"/>
    </source>
</evidence>
<dbReference type="GeneID" id="116294394"/>
<sequence length="375" mass="42962">MADEPFSMPNEEIALFASNNDDVFVWNAEDVYTLRTKYRIIGSLVGSLPRRPKQNVFLSLPLLLSKEETTLLLQKKFARFVKNETKPLLPSQNEVEEFKMAREESISGQVKLLLGENEEREREFADNIEAGRRKKKKRQRKGQRGKEDDNPKPSKITKREDEYQNLDDDISLLTEKMRSERNNEKMGKCFVTDINETGNMKKVIPGTSIKNDLTNDDDYDDVEMPMKEKESDSSLSEKPGTFEVDTSQIEQACMIHIPTRMPKNKTKDLVSQEWNYPGTEIEKLKYQVFLDLWEKGFYITPGSKFGGEFLAYPGDPIKFHSFYVVLVVPWTKKIGMLELISIGRLAATVKKTAVLGTVSEKGEVVYSSIKWSGIS</sequence>